<keyword evidence="2" id="KW-1185">Reference proteome</keyword>
<dbReference type="Proteomes" id="UP000524492">
    <property type="component" value="Unassembled WGS sequence"/>
</dbReference>
<organism evidence="1 2">
    <name type="scientific">Rhizobium aethiopicum</name>
    <dbReference type="NCBI Taxonomy" id="1138170"/>
    <lineage>
        <taxon>Bacteria</taxon>
        <taxon>Pseudomonadati</taxon>
        <taxon>Pseudomonadota</taxon>
        <taxon>Alphaproteobacteria</taxon>
        <taxon>Hyphomicrobiales</taxon>
        <taxon>Rhizobiaceae</taxon>
        <taxon>Rhizobium/Agrobacterium group</taxon>
        <taxon>Rhizobium</taxon>
    </lineage>
</organism>
<reference evidence="1 2" key="1">
    <citation type="submission" date="2020-08" db="EMBL/GenBank/DDBJ databases">
        <title>Genomic Encyclopedia of Type Strains, Phase IV (KMG-V): Genome sequencing to study the core and pangenomes of soil and plant-associated prokaryotes.</title>
        <authorList>
            <person name="Whitman W."/>
        </authorList>
    </citation>
    <scope>NUCLEOTIDE SEQUENCE [LARGE SCALE GENOMIC DNA]</scope>
    <source>
        <strain evidence="1 2">SEMIA 4074</strain>
    </source>
</reference>
<dbReference type="AlphaFoldDB" id="A0A7W6Q9J9"/>
<evidence type="ECO:0000313" key="1">
    <source>
        <dbReference type="EMBL" id="MBB4193204.1"/>
    </source>
</evidence>
<dbReference type="Gene3D" id="3.40.50.620">
    <property type="entry name" value="HUPs"/>
    <property type="match status" value="1"/>
</dbReference>
<sequence>MLHLVETAHAQIAPNGSLHLVHAVEGLPSSASPNDWAVEVMGASETRLSEAPRSTETPASIHVRAGNPSQLIVAIAKEMPPISP</sequence>
<gene>
    <name evidence="1" type="ORF">GGD53_003368</name>
</gene>
<protein>
    <submittedName>
        <fullName evidence="1">Uncharacterized protein</fullName>
    </submittedName>
</protein>
<dbReference type="EMBL" id="JACIFV010000011">
    <property type="protein sequence ID" value="MBB4193204.1"/>
    <property type="molecule type" value="Genomic_DNA"/>
</dbReference>
<comment type="caution">
    <text evidence="1">The sequence shown here is derived from an EMBL/GenBank/DDBJ whole genome shotgun (WGS) entry which is preliminary data.</text>
</comment>
<dbReference type="RefSeq" id="WP_225880286.1">
    <property type="nucleotide sequence ID" value="NZ_JACIFV010000011.1"/>
</dbReference>
<dbReference type="InterPro" id="IPR014729">
    <property type="entry name" value="Rossmann-like_a/b/a_fold"/>
</dbReference>
<accession>A0A7W6Q9J9</accession>
<evidence type="ECO:0000313" key="2">
    <source>
        <dbReference type="Proteomes" id="UP000524492"/>
    </source>
</evidence>
<name>A0A7W6Q9J9_9HYPH</name>
<proteinExistence type="predicted"/>